<evidence type="ECO:0000259" key="10">
    <source>
        <dbReference type="Pfam" id="PF04552"/>
    </source>
</evidence>
<accession>A0A2W5NJ49</accession>
<dbReference type="InterPro" id="IPR038709">
    <property type="entry name" value="RpoN_core-bd_sf"/>
</dbReference>
<feature type="domain" description="RNA polymerase sigma factor 54 core-binding" evidence="11">
    <location>
        <begin position="77"/>
        <end position="260"/>
    </location>
</feature>
<keyword evidence="6 9" id="KW-0731">Sigma factor</keyword>
<dbReference type="GO" id="GO:0016987">
    <property type="term" value="F:sigma factor activity"/>
    <property type="evidence" value="ECO:0007669"/>
    <property type="project" value="UniProtKB-KW"/>
</dbReference>
<protein>
    <recommendedName>
        <fullName evidence="9">RNA polymerase sigma-54 factor</fullName>
    </recommendedName>
</protein>
<dbReference type="EMBL" id="QFPW01000001">
    <property type="protein sequence ID" value="PZQ52538.1"/>
    <property type="molecule type" value="Genomic_DNA"/>
</dbReference>
<evidence type="ECO:0000256" key="6">
    <source>
        <dbReference type="ARBA" id="ARBA00023082"/>
    </source>
</evidence>
<evidence type="ECO:0000256" key="7">
    <source>
        <dbReference type="ARBA" id="ARBA00023125"/>
    </source>
</evidence>
<dbReference type="PANTHER" id="PTHR32248:SF4">
    <property type="entry name" value="RNA POLYMERASE SIGMA-54 FACTOR"/>
    <property type="match status" value="1"/>
</dbReference>
<evidence type="ECO:0000313" key="13">
    <source>
        <dbReference type="Proteomes" id="UP000249185"/>
    </source>
</evidence>
<keyword evidence="4 9" id="KW-0548">Nucleotidyltransferase</keyword>
<dbReference type="NCBIfam" id="TIGR02395">
    <property type="entry name" value="rpoN_sigma"/>
    <property type="match status" value="1"/>
</dbReference>
<dbReference type="InterPro" id="IPR007046">
    <property type="entry name" value="RNA_pol_sigma_54_core-bd"/>
</dbReference>
<dbReference type="PIRSF" id="PIRSF000774">
    <property type="entry name" value="RpoN"/>
    <property type="match status" value="1"/>
</dbReference>
<evidence type="ECO:0000259" key="11">
    <source>
        <dbReference type="Pfam" id="PF04963"/>
    </source>
</evidence>
<evidence type="ECO:0000256" key="9">
    <source>
        <dbReference type="PIRNR" id="PIRNR000774"/>
    </source>
</evidence>
<dbReference type="GO" id="GO:0006352">
    <property type="term" value="P:DNA-templated transcription initiation"/>
    <property type="evidence" value="ECO:0007669"/>
    <property type="project" value="InterPro"/>
</dbReference>
<keyword evidence="8 9" id="KW-0804">Transcription</keyword>
<evidence type="ECO:0000256" key="5">
    <source>
        <dbReference type="ARBA" id="ARBA00023015"/>
    </source>
</evidence>
<evidence type="ECO:0000256" key="3">
    <source>
        <dbReference type="ARBA" id="ARBA00022679"/>
    </source>
</evidence>
<reference evidence="12 13" key="1">
    <citation type="submission" date="2017-08" db="EMBL/GenBank/DDBJ databases">
        <title>Infants hospitalized years apart are colonized by the same room-sourced microbial strains.</title>
        <authorList>
            <person name="Brooks B."/>
            <person name="Olm M.R."/>
            <person name="Firek B.A."/>
            <person name="Baker R."/>
            <person name="Thomas B.C."/>
            <person name="Morowitz M.J."/>
            <person name="Banfield J.F."/>
        </authorList>
    </citation>
    <scope>NUCLEOTIDE SEQUENCE [LARGE SCALE GENOMIC DNA]</scope>
    <source>
        <strain evidence="12">S2_005_002_R2_34</strain>
    </source>
</reference>
<evidence type="ECO:0000256" key="2">
    <source>
        <dbReference type="ARBA" id="ARBA00022478"/>
    </source>
</evidence>
<comment type="caution">
    <text evidence="12">The sequence shown here is derived from an EMBL/GenBank/DDBJ whole genome shotgun (WGS) entry which is preliminary data.</text>
</comment>
<dbReference type="Pfam" id="PF00309">
    <property type="entry name" value="Sigma54_AID"/>
    <property type="match status" value="1"/>
</dbReference>
<dbReference type="PROSITE" id="PS50044">
    <property type="entry name" value="SIGMA54_3"/>
    <property type="match status" value="1"/>
</dbReference>
<keyword evidence="3 9" id="KW-0808">Transferase</keyword>
<evidence type="ECO:0000256" key="8">
    <source>
        <dbReference type="ARBA" id="ARBA00023163"/>
    </source>
</evidence>
<dbReference type="GO" id="GO:0001216">
    <property type="term" value="F:DNA-binding transcription activator activity"/>
    <property type="evidence" value="ECO:0007669"/>
    <property type="project" value="InterPro"/>
</dbReference>
<dbReference type="PROSITE" id="PS00718">
    <property type="entry name" value="SIGMA54_2"/>
    <property type="match status" value="1"/>
</dbReference>
<comment type="similarity">
    <text evidence="1 9">Belongs to the sigma-54 factor family.</text>
</comment>
<keyword evidence="2 9" id="KW-0240">DNA-directed RNA polymerase</keyword>
<keyword evidence="5 9" id="KW-0805">Transcription regulation</keyword>
<proteinExistence type="inferred from homology"/>
<comment type="function">
    <text evidence="9">Sigma factors are initiation factors that promote the attachment of RNA polymerase to specific initiation sites and are then released.</text>
</comment>
<dbReference type="Pfam" id="PF04963">
    <property type="entry name" value="Sigma54_CBD"/>
    <property type="match status" value="1"/>
</dbReference>
<dbReference type="AlphaFoldDB" id="A0A2W5NJ49"/>
<dbReference type="GO" id="GO:0000428">
    <property type="term" value="C:DNA-directed RNA polymerase complex"/>
    <property type="evidence" value="ECO:0007669"/>
    <property type="project" value="UniProtKB-KW"/>
</dbReference>
<organism evidence="12 13">
    <name type="scientific">Rhodovulum sulfidophilum</name>
    <name type="common">Rhodobacter sulfidophilus</name>
    <dbReference type="NCBI Taxonomy" id="35806"/>
    <lineage>
        <taxon>Bacteria</taxon>
        <taxon>Pseudomonadati</taxon>
        <taxon>Pseudomonadota</taxon>
        <taxon>Alphaproteobacteria</taxon>
        <taxon>Rhodobacterales</taxon>
        <taxon>Paracoccaceae</taxon>
        <taxon>Rhodovulum</taxon>
    </lineage>
</organism>
<dbReference type="PRINTS" id="PR00045">
    <property type="entry name" value="SIGMA54FCT"/>
</dbReference>
<dbReference type="PANTHER" id="PTHR32248">
    <property type="entry name" value="RNA POLYMERASE SIGMA-54 FACTOR"/>
    <property type="match status" value="1"/>
</dbReference>
<dbReference type="Gene3D" id="1.10.10.1330">
    <property type="entry name" value="RNA polymerase sigma-54 factor, core-binding domain"/>
    <property type="match status" value="1"/>
</dbReference>
<keyword evidence="7 9" id="KW-0238">DNA-binding</keyword>
<name>A0A2W5NJ49_RHOSU</name>
<dbReference type="InterPro" id="IPR007634">
    <property type="entry name" value="RNA_pol_sigma_54_DNA-bd"/>
</dbReference>
<evidence type="ECO:0000256" key="1">
    <source>
        <dbReference type="ARBA" id="ARBA00008798"/>
    </source>
</evidence>
<dbReference type="GO" id="GO:0016779">
    <property type="term" value="F:nucleotidyltransferase activity"/>
    <property type="evidence" value="ECO:0007669"/>
    <property type="project" value="UniProtKB-KW"/>
</dbReference>
<dbReference type="InterPro" id="IPR000394">
    <property type="entry name" value="RNA_pol_sigma_54"/>
</dbReference>
<dbReference type="Gene3D" id="1.10.10.60">
    <property type="entry name" value="Homeodomain-like"/>
    <property type="match status" value="1"/>
</dbReference>
<dbReference type="Proteomes" id="UP000249185">
    <property type="component" value="Unassembled WGS sequence"/>
</dbReference>
<feature type="domain" description="RNA polymerase sigma factor 54 DNA-binding" evidence="10">
    <location>
        <begin position="273"/>
        <end position="432"/>
    </location>
</feature>
<dbReference type="GO" id="GO:0003677">
    <property type="term" value="F:DNA binding"/>
    <property type="evidence" value="ECO:0007669"/>
    <property type="project" value="UniProtKB-KW"/>
</dbReference>
<evidence type="ECO:0000256" key="4">
    <source>
        <dbReference type="ARBA" id="ARBA00022695"/>
    </source>
</evidence>
<dbReference type="Pfam" id="PF04552">
    <property type="entry name" value="Sigma54_DBD"/>
    <property type="match status" value="1"/>
</dbReference>
<dbReference type="NCBIfam" id="NF004596">
    <property type="entry name" value="PRK05932.1-3"/>
    <property type="match status" value="1"/>
</dbReference>
<gene>
    <name evidence="12" type="primary">rpoN</name>
    <name evidence="12" type="ORF">DI556_02495</name>
</gene>
<evidence type="ECO:0000313" key="12">
    <source>
        <dbReference type="EMBL" id="PZQ52538.1"/>
    </source>
</evidence>
<sequence length="440" mass="47953">MALAPRLEIRQKQTLALTPQLRQAIKLLGMSNLELGNYVAREIERNPLLELAPPASRGGGARPMGGGGVDPAILEGMAASTTLIDHLREQIGAMRAPSATIEAALILAEELEDDGYLRAPVEEVMARHHLRAGEITRGLALVQACDPAGVGARSLRECLALQLRERDRLDPAMRALLDNLGLAAAGRLADLRRICGVDDEDLAEMLVEIRALDPKPGLRFAEADVQVAVPDVFVSPAPGGGWSVELNSDTLPRVLTDNKYAADLRGHDAETRAFISECSASANWLVRSLEQRARTILRVATEIVRLQEGFFAEGTSRMRPLTQRALADRLSLHESTISRVTANKYIACARGNLSMRFFFSAALEGIGGQEAVSATAVRERIRQLIQEEAASRALSDDRIVTILRGEGIDIARRTVAKYREGMGILSSVERRRRKANLARV</sequence>